<feature type="region of interest" description="Disordered" evidence="1">
    <location>
        <begin position="1"/>
        <end position="97"/>
    </location>
</feature>
<feature type="compositionally biased region" description="Basic and acidic residues" evidence="1">
    <location>
        <begin position="55"/>
        <end position="69"/>
    </location>
</feature>
<dbReference type="PANTHER" id="PTHR39607:SF2">
    <property type="entry name" value="BZIP DOMAIN-CONTAINING PROTEIN"/>
    <property type="match status" value="1"/>
</dbReference>
<sequence>MPSKGSKQSDGSPTKSGQTKGKPKALKTDDWAEVTDPEMRRRIQNRIAQRKFREKARENKEKAERESQNKELAGQAYYTPSTTDLGPDQEESGLPWGGISMRHVVSRGHEYESRRSSKGDCVRDDMRMLSPYSTGAYAGNAYPQPPGYASSGAEEIFYEGESQYPYDFDQGNDPPQIQPQQNSYWK</sequence>
<evidence type="ECO:0000256" key="1">
    <source>
        <dbReference type="SAM" id="MobiDB-lite"/>
    </source>
</evidence>
<dbReference type="AlphaFoldDB" id="A0A3N2Q8Z6"/>
<accession>A0A3N2Q8Z6</accession>
<dbReference type="EMBL" id="ML119051">
    <property type="protein sequence ID" value="ROT43118.1"/>
    <property type="molecule type" value="Genomic_DNA"/>
</dbReference>
<feature type="region of interest" description="Disordered" evidence="1">
    <location>
        <begin position="136"/>
        <end position="186"/>
    </location>
</feature>
<feature type="domain" description="BZIP" evidence="2">
    <location>
        <begin position="40"/>
        <end position="55"/>
    </location>
</feature>
<dbReference type="InterPro" id="IPR004827">
    <property type="entry name" value="bZIP"/>
</dbReference>
<gene>
    <name evidence="3" type="ORF">SODALDRAFT_375336</name>
</gene>
<feature type="compositionally biased region" description="Basic residues" evidence="1">
    <location>
        <begin position="42"/>
        <end position="54"/>
    </location>
</feature>
<keyword evidence="4" id="KW-1185">Reference proteome</keyword>
<reference evidence="3 4" key="1">
    <citation type="journal article" date="2018" name="Mol. Ecol.">
        <title>The obligate alkalophilic soda-lake fungus Sodiomyces alkalinus has shifted to a protein diet.</title>
        <authorList>
            <person name="Grum-Grzhimaylo A.A."/>
            <person name="Falkoski D.L."/>
            <person name="van den Heuvel J."/>
            <person name="Valero-Jimenez C.A."/>
            <person name="Min B."/>
            <person name="Choi I.G."/>
            <person name="Lipzen A."/>
            <person name="Daum C.G."/>
            <person name="Aanen D.K."/>
            <person name="Tsang A."/>
            <person name="Henrissat B."/>
            <person name="Bilanenko E.N."/>
            <person name="de Vries R.P."/>
            <person name="van Kan J.A.L."/>
            <person name="Grigoriev I.V."/>
            <person name="Debets A.J.M."/>
        </authorList>
    </citation>
    <scope>NUCLEOTIDE SEQUENCE [LARGE SCALE GENOMIC DNA]</scope>
    <source>
        <strain evidence="3 4">F11</strain>
    </source>
</reference>
<dbReference type="CDD" id="cd14686">
    <property type="entry name" value="bZIP"/>
    <property type="match status" value="1"/>
</dbReference>
<evidence type="ECO:0000313" key="3">
    <source>
        <dbReference type="EMBL" id="ROT43118.1"/>
    </source>
</evidence>
<dbReference type="PANTHER" id="PTHR39607">
    <property type="entry name" value="XANTHOCILLIN BIOSYNTHESIS CLUSTER TRANSCRIPTION FACTOR XANC-RELATED"/>
    <property type="match status" value="1"/>
</dbReference>
<dbReference type="OrthoDB" id="5387389at2759"/>
<protein>
    <recommendedName>
        <fullName evidence="2">BZIP domain-containing protein</fullName>
    </recommendedName>
</protein>
<dbReference type="GO" id="GO:0003700">
    <property type="term" value="F:DNA-binding transcription factor activity"/>
    <property type="evidence" value="ECO:0007669"/>
    <property type="project" value="InterPro"/>
</dbReference>
<feature type="compositionally biased region" description="Polar residues" evidence="1">
    <location>
        <begin position="173"/>
        <end position="186"/>
    </location>
</feature>
<dbReference type="InterPro" id="IPR052635">
    <property type="entry name" value="Sec_Metab_Biosynth_Reg"/>
</dbReference>
<evidence type="ECO:0000313" key="4">
    <source>
        <dbReference type="Proteomes" id="UP000272025"/>
    </source>
</evidence>
<organism evidence="3 4">
    <name type="scientific">Sodiomyces alkalinus (strain CBS 110278 / VKM F-3762 / F11)</name>
    <name type="common">Alkaliphilic filamentous fungus</name>
    <dbReference type="NCBI Taxonomy" id="1314773"/>
    <lineage>
        <taxon>Eukaryota</taxon>
        <taxon>Fungi</taxon>
        <taxon>Dikarya</taxon>
        <taxon>Ascomycota</taxon>
        <taxon>Pezizomycotina</taxon>
        <taxon>Sordariomycetes</taxon>
        <taxon>Hypocreomycetidae</taxon>
        <taxon>Glomerellales</taxon>
        <taxon>Plectosphaerellaceae</taxon>
        <taxon>Sodiomyces</taxon>
    </lineage>
</organism>
<evidence type="ECO:0000259" key="2">
    <source>
        <dbReference type="PROSITE" id="PS00036"/>
    </source>
</evidence>
<proteinExistence type="predicted"/>
<dbReference type="Proteomes" id="UP000272025">
    <property type="component" value="Unassembled WGS sequence"/>
</dbReference>
<dbReference type="PROSITE" id="PS00036">
    <property type="entry name" value="BZIP_BASIC"/>
    <property type="match status" value="1"/>
</dbReference>
<dbReference type="GeneID" id="39583223"/>
<name>A0A3N2Q8Z6_SODAK</name>
<dbReference type="RefSeq" id="XP_028470924.1">
    <property type="nucleotide sequence ID" value="XM_028614745.1"/>
</dbReference>
<feature type="compositionally biased region" description="Polar residues" evidence="1">
    <location>
        <begin position="1"/>
        <end position="19"/>
    </location>
</feature>